<dbReference type="CDD" id="cd14687">
    <property type="entry name" value="bZIP_ATF2"/>
    <property type="match status" value="1"/>
</dbReference>
<name>A0A5N6XHT8_9EURO</name>
<protein>
    <recommendedName>
        <fullName evidence="6">BZIP domain-containing protein</fullName>
    </recommendedName>
</protein>
<reference evidence="8" key="1">
    <citation type="submission" date="2019-04" db="EMBL/GenBank/DDBJ databases">
        <title>Friends and foes A comparative genomics studyof 23 Aspergillus species from section Flavi.</title>
        <authorList>
            <consortium name="DOE Joint Genome Institute"/>
            <person name="Kjaerbolling I."/>
            <person name="Vesth T."/>
            <person name="Frisvad J.C."/>
            <person name="Nybo J.L."/>
            <person name="Theobald S."/>
            <person name="Kildgaard S."/>
            <person name="Isbrandt T."/>
            <person name="Kuo A."/>
            <person name="Sato A."/>
            <person name="Lyhne E.K."/>
            <person name="Kogle M.E."/>
            <person name="Wiebenga A."/>
            <person name="Kun R.S."/>
            <person name="Lubbers R.J."/>
            <person name="Makela M.R."/>
            <person name="Barry K."/>
            <person name="Chovatia M."/>
            <person name="Clum A."/>
            <person name="Daum C."/>
            <person name="Haridas S."/>
            <person name="He G."/>
            <person name="LaButti K."/>
            <person name="Lipzen A."/>
            <person name="Mondo S."/>
            <person name="Riley R."/>
            <person name="Salamov A."/>
            <person name="Simmons B.A."/>
            <person name="Magnuson J.K."/>
            <person name="Henrissat B."/>
            <person name="Mortensen U.H."/>
            <person name="Larsen T.O."/>
            <person name="Devries R.P."/>
            <person name="Grigoriev I.V."/>
            <person name="Machida M."/>
            <person name="Baker S.E."/>
            <person name="Andersen M.R."/>
        </authorList>
    </citation>
    <scope>NUCLEOTIDE SEQUENCE [LARGE SCALE GENOMIC DNA]</scope>
    <source>
        <strain evidence="8">CBS 130017</strain>
    </source>
</reference>
<evidence type="ECO:0000256" key="4">
    <source>
        <dbReference type="ARBA" id="ARBA00023242"/>
    </source>
</evidence>
<comment type="subcellular location">
    <subcellularLocation>
        <location evidence="1">Nucleus</location>
    </subcellularLocation>
</comment>
<gene>
    <name evidence="7" type="ORF">BDV39DRAFT_216538</name>
</gene>
<dbReference type="Proteomes" id="UP000325945">
    <property type="component" value="Unassembled WGS sequence"/>
</dbReference>
<organism evidence="7 8">
    <name type="scientific">Aspergillus sergii</name>
    <dbReference type="NCBI Taxonomy" id="1034303"/>
    <lineage>
        <taxon>Eukaryota</taxon>
        <taxon>Fungi</taxon>
        <taxon>Dikarya</taxon>
        <taxon>Ascomycota</taxon>
        <taxon>Pezizomycotina</taxon>
        <taxon>Eurotiomycetes</taxon>
        <taxon>Eurotiomycetidae</taxon>
        <taxon>Eurotiales</taxon>
        <taxon>Aspergillaceae</taxon>
        <taxon>Aspergillus</taxon>
        <taxon>Aspergillus subgen. Circumdati</taxon>
    </lineage>
</organism>
<keyword evidence="8" id="KW-1185">Reference proteome</keyword>
<dbReference type="SUPFAM" id="SSF57959">
    <property type="entry name" value="Leucine zipper domain"/>
    <property type="match status" value="1"/>
</dbReference>
<dbReference type="PROSITE" id="PS00036">
    <property type="entry name" value="BZIP_BASIC"/>
    <property type="match status" value="1"/>
</dbReference>
<keyword evidence="2" id="KW-0805">Transcription regulation</keyword>
<evidence type="ECO:0000256" key="1">
    <source>
        <dbReference type="ARBA" id="ARBA00004123"/>
    </source>
</evidence>
<dbReference type="PANTHER" id="PTHR19304">
    <property type="entry name" value="CYCLIC-AMP RESPONSE ELEMENT BINDING PROTEIN"/>
    <property type="match status" value="1"/>
</dbReference>
<keyword evidence="3" id="KW-0804">Transcription</keyword>
<dbReference type="GO" id="GO:0003700">
    <property type="term" value="F:DNA-binding transcription factor activity"/>
    <property type="evidence" value="ECO:0007669"/>
    <property type="project" value="InterPro"/>
</dbReference>
<feature type="domain" description="BZIP" evidence="6">
    <location>
        <begin position="128"/>
        <end position="191"/>
    </location>
</feature>
<dbReference type="InterPro" id="IPR004827">
    <property type="entry name" value="bZIP"/>
</dbReference>
<dbReference type="InterPro" id="IPR051027">
    <property type="entry name" value="bZIP_transcription_factors"/>
</dbReference>
<keyword evidence="4" id="KW-0539">Nucleus</keyword>
<accession>A0A5N6XHT8</accession>
<dbReference type="AlphaFoldDB" id="A0A5N6XHT8"/>
<dbReference type="InterPro" id="IPR046347">
    <property type="entry name" value="bZIP_sf"/>
</dbReference>
<evidence type="ECO:0000256" key="3">
    <source>
        <dbReference type="ARBA" id="ARBA00023163"/>
    </source>
</evidence>
<dbReference type="EMBL" id="ML741765">
    <property type="protein sequence ID" value="KAE8332378.1"/>
    <property type="molecule type" value="Genomic_DNA"/>
</dbReference>
<feature type="region of interest" description="Disordered" evidence="5">
    <location>
        <begin position="218"/>
        <end position="243"/>
    </location>
</feature>
<dbReference type="GO" id="GO:0005634">
    <property type="term" value="C:nucleus"/>
    <property type="evidence" value="ECO:0007669"/>
    <property type="project" value="UniProtKB-SubCell"/>
</dbReference>
<sequence length="293" mass="33312">MASITVVQPQFLWDLAPTFPQLSSCFKHPTNERQQLSWEHIDPYEAWPKYGNATPYAMCNTDRSNLARSQPVLNAMPLTEATLPIQKTIQSINGELKGSAQNTAVSKPDAKEASNTFTKYGKINKDWRARRDKILQRNRQAAKRCRQRKKLVVEEIESLADAHAWRNNELRMQIEQLRYEILDLHCEILKHAQCDDEPIKRYLEQRVRKISGEHIVDSASSQPIDPRLSLPSLASRPEQHSATKTIICPEDEASQYDSQGFGAEILPCHHSASTSASSDGQTVDHTLFEMISY</sequence>
<evidence type="ECO:0000256" key="2">
    <source>
        <dbReference type="ARBA" id="ARBA00023015"/>
    </source>
</evidence>
<evidence type="ECO:0000313" key="8">
    <source>
        <dbReference type="Proteomes" id="UP000325945"/>
    </source>
</evidence>
<dbReference type="SMART" id="SM00338">
    <property type="entry name" value="BRLZ"/>
    <property type="match status" value="1"/>
</dbReference>
<proteinExistence type="predicted"/>
<dbReference type="Pfam" id="PF00170">
    <property type="entry name" value="bZIP_1"/>
    <property type="match status" value="1"/>
</dbReference>
<evidence type="ECO:0000259" key="6">
    <source>
        <dbReference type="PROSITE" id="PS50217"/>
    </source>
</evidence>
<dbReference type="Gene3D" id="1.20.5.170">
    <property type="match status" value="1"/>
</dbReference>
<evidence type="ECO:0000256" key="5">
    <source>
        <dbReference type="SAM" id="MobiDB-lite"/>
    </source>
</evidence>
<dbReference type="PROSITE" id="PS50217">
    <property type="entry name" value="BZIP"/>
    <property type="match status" value="1"/>
</dbReference>
<evidence type="ECO:0000313" key="7">
    <source>
        <dbReference type="EMBL" id="KAE8332378.1"/>
    </source>
</evidence>